<dbReference type="EMBL" id="ML212849">
    <property type="protein sequence ID" value="TFK78057.1"/>
    <property type="molecule type" value="Genomic_DNA"/>
</dbReference>
<proteinExistence type="predicted"/>
<evidence type="ECO:0000313" key="2">
    <source>
        <dbReference type="EMBL" id="TFK78057.1"/>
    </source>
</evidence>
<evidence type="ECO:0000313" key="3">
    <source>
        <dbReference type="Proteomes" id="UP000308197"/>
    </source>
</evidence>
<keyword evidence="3" id="KW-1185">Reference proteome</keyword>
<sequence length="324" mass="35916">MANIPEEDERAELIARVGKDVITEYWQELIYGSEAYDIMPEFCTVENAQFWLDIDVFKRWFAARAQRQLMASLESPQRGRSRTSQRSSRGSSVAQSYISRSPSTSSAYSSDIAIPPYSSGTSSRSSSIVSSPCPSRSPSPSLSLNPDSATQRPLQYYYDMPPTRERSSAAEPSYDTFTREDKAPVPSSTPAAEKEQDRVAAKRPRSPSVSSDSSANVDSTALSATQKKGKPRASMHRPKKLTKQDDDEKIWITSAKWVHKLVTLTSLPETCWTIPDSSDGTRTAYLLDLSGDDPKKWMKDGVPMSMAAIIKSEDQDASVTPQIY</sequence>
<organism evidence="2 3">
    <name type="scientific">Polyporus arcularius HHB13444</name>
    <dbReference type="NCBI Taxonomy" id="1314778"/>
    <lineage>
        <taxon>Eukaryota</taxon>
        <taxon>Fungi</taxon>
        <taxon>Dikarya</taxon>
        <taxon>Basidiomycota</taxon>
        <taxon>Agaricomycotina</taxon>
        <taxon>Agaricomycetes</taxon>
        <taxon>Polyporales</taxon>
        <taxon>Polyporaceae</taxon>
        <taxon>Polyporus</taxon>
    </lineage>
</organism>
<feature type="compositionally biased region" description="Basic residues" evidence="1">
    <location>
        <begin position="227"/>
        <end position="241"/>
    </location>
</feature>
<protein>
    <submittedName>
        <fullName evidence="2">Uncharacterized protein</fullName>
    </submittedName>
</protein>
<evidence type="ECO:0000256" key="1">
    <source>
        <dbReference type="SAM" id="MobiDB-lite"/>
    </source>
</evidence>
<feature type="region of interest" description="Disordered" evidence="1">
    <location>
        <begin position="72"/>
        <end position="245"/>
    </location>
</feature>
<feature type="compositionally biased region" description="Low complexity" evidence="1">
    <location>
        <begin position="75"/>
        <end position="148"/>
    </location>
</feature>
<gene>
    <name evidence="2" type="ORF">K466DRAFT_607364</name>
</gene>
<name>A0A5C3NMX8_9APHY</name>
<dbReference type="AlphaFoldDB" id="A0A5C3NMX8"/>
<dbReference type="Proteomes" id="UP000308197">
    <property type="component" value="Unassembled WGS sequence"/>
</dbReference>
<reference evidence="2 3" key="1">
    <citation type="journal article" date="2019" name="Nat. Ecol. Evol.">
        <title>Megaphylogeny resolves global patterns of mushroom evolution.</title>
        <authorList>
            <person name="Varga T."/>
            <person name="Krizsan K."/>
            <person name="Foldi C."/>
            <person name="Dima B."/>
            <person name="Sanchez-Garcia M."/>
            <person name="Sanchez-Ramirez S."/>
            <person name="Szollosi G.J."/>
            <person name="Szarkandi J.G."/>
            <person name="Papp V."/>
            <person name="Albert L."/>
            <person name="Andreopoulos W."/>
            <person name="Angelini C."/>
            <person name="Antonin V."/>
            <person name="Barry K.W."/>
            <person name="Bougher N.L."/>
            <person name="Buchanan P."/>
            <person name="Buyck B."/>
            <person name="Bense V."/>
            <person name="Catcheside P."/>
            <person name="Chovatia M."/>
            <person name="Cooper J."/>
            <person name="Damon W."/>
            <person name="Desjardin D."/>
            <person name="Finy P."/>
            <person name="Geml J."/>
            <person name="Haridas S."/>
            <person name="Hughes K."/>
            <person name="Justo A."/>
            <person name="Karasinski D."/>
            <person name="Kautmanova I."/>
            <person name="Kiss B."/>
            <person name="Kocsube S."/>
            <person name="Kotiranta H."/>
            <person name="LaButti K.M."/>
            <person name="Lechner B.E."/>
            <person name="Liimatainen K."/>
            <person name="Lipzen A."/>
            <person name="Lukacs Z."/>
            <person name="Mihaltcheva S."/>
            <person name="Morgado L.N."/>
            <person name="Niskanen T."/>
            <person name="Noordeloos M.E."/>
            <person name="Ohm R.A."/>
            <person name="Ortiz-Santana B."/>
            <person name="Ovrebo C."/>
            <person name="Racz N."/>
            <person name="Riley R."/>
            <person name="Savchenko A."/>
            <person name="Shiryaev A."/>
            <person name="Soop K."/>
            <person name="Spirin V."/>
            <person name="Szebenyi C."/>
            <person name="Tomsovsky M."/>
            <person name="Tulloss R.E."/>
            <person name="Uehling J."/>
            <person name="Grigoriev I.V."/>
            <person name="Vagvolgyi C."/>
            <person name="Papp T."/>
            <person name="Martin F.M."/>
            <person name="Miettinen O."/>
            <person name="Hibbett D.S."/>
            <person name="Nagy L.G."/>
        </authorList>
    </citation>
    <scope>NUCLEOTIDE SEQUENCE [LARGE SCALE GENOMIC DNA]</scope>
    <source>
        <strain evidence="2 3">HHB13444</strain>
    </source>
</reference>
<accession>A0A5C3NMX8</accession>
<feature type="compositionally biased region" description="Low complexity" evidence="1">
    <location>
        <begin position="206"/>
        <end position="219"/>
    </location>
</feature>
<dbReference type="InParanoid" id="A0A5C3NMX8"/>